<dbReference type="NCBIfam" id="TIGR01764">
    <property type="entry name" value="excise"/>
    <property type="match status" value="1"/>
</dbReference>
<name>A0A1G2KSE5_9BACT</name>
<protein>
    <recommendedName>
        <fullName evidence="1">HTH merR-type domain-containing protein</fullName>
    </recommendedName>
</protein>
<comment type="caution">
    <text evidence="2">The sequence shown here is derived from an EMBL/GenBank/DDBJ whole genome shotgun (WGS) entry which is preliminary data.</text>
</comment>
<dbReference type="SUPFAM" id="SSF46955">
    <property type="entry name" value="Putative DNA-binding domain"/>
    <property type="match status" value="1"/>
</dbReference>
<dbReference type="GO" id="GO:0006355">
    <property type="term" value="P:regulation of DNA-templated transcription"/>
    <property type="evidence" value="ECO:0007669"/>
    <property type="project" value="InterPro"/>
</dbReference>
<dbReference type="AlphaFoldDB" id="A0A1G2KSE5"/>
<dbReference type="InterPro" id="IPR009061">
    <property type="entry name" value="DNA-bd_dom_put_sf"/>
</dbReference>
<accession>A0A1G2KSE5</accession>
<dbReference type="GO" id="GO:0003677">
    <property type="term" value="F:DNA binding"/>
    <property type="evidence" value="ECO:0007669"/>
    <property type="project" value="InterPro"/>
</dbReference>
<dbReference type="Proteomes" id="UP000177811">
    <property type="component" value="Unassembled WGS sequence"/>
</dbReference>
<sequence>MERKYLTIKQAATMLGVTPLTLRNWDKKGHLTAYRHPANNYRVYRLDQIELYLRKMENSKEKTRARKVDIHAI</sequence>
<evidence type="ECO:0000313" key="3">
    <source>
        <dbReference type="Proteomes" id="UP000177811"/>
    </source>
</evidence>
<evidence type="ECO:0000313" key="2">
    <source>
        <dbReference type="EMBL" id="OHA02368.1"/>
    </source>
</evidence>
<dbReference type="EMBL" id="MHQL01000038">
    <property type="protein sequence ID" value="OHA02368.1"/>
    <property type="molecule type" value="Genomic_DNA"/>
</dbReference>
<evidence type="ECO:0000259" key="1">
    <source>
        <dbReference type="PROSITE" id="PS50937"/>
    </source>
</evidence>
<organism evidence="2 3">
    <name type="scientific">Candidatus Sungbacteria bacterium RIFCSPHIGHO2_02_FULL_51_29</name>
    <dbReference type="NCBI Taxonomy" id="1802273"/>
    <lineage>
        <taxon>Bacteria</taxon>
        <taxon>Candidatus Sungiibacteriota</taxon>
    </lineage>
</organism>
<feature type="domain" description="HTH merR-type" evidence="1">
    <location>
        <begin position="5"/>
        <end position="50"/>
    </location>
</feature>
<reference evidence="2 3" key="1">
    <citation type="journal article" date="2016" name="Nat. Commun.">
        <title>Thousands of microbial genomes shed light on interconnected biogeochemical processes in an aquifer system.</title>
        <authorList>
            <person name="Anantharaman K."/>
            <person name="Brown C.T."/>
            <person name="Hug L.A."/>
            <person name="Sharon I."/>
            <person name="Castelle C.J."/>
            <person name="Probst A.J."/>
            <person name="Thomas B.C."/>
            <person name="Singh A."/>
            <person name="Wilkins M.J."/>
            <person name="Karaoz U."/>
            <person name="Brodie E.L."/>
            <person name="Williams K.H."/>
            <person name="Hubbard S.S."/>
            <person name="Banfield J.F."/>
        </authorList>
    </citation>
    <scope>NUCLEOTIDE SEQUENCE [LARGE SCALE GENOMIC DNA]</scope>
</reference>
<dbReference type="InterPro" id="IPR010093">
    <property type="entry name" value="SinI_DNA-bd"/>
</dbReference>
<dbReference type="Gene3D" id="1.10.1660.10">
    <property type="match status" value="1"/>
</dbReference>
<gene>
    <name evidence="2" type="ORF">A3C16_01140</name>
</gene>
<dbReference type="PROSITE" id="PS50937">
    <property type="entry name" value="HTH_MERR_2"/>
    <property type="match status" value="1"/>
</dbReference>
<dbReference type="Pfam" id="PF00376">
    <property type="entry name" value="MerR"/>
    <property type="match status" value="1"/>
</dbReference>
<proteinExistence type="predicted"/>
<dbReference type="InterPro" id="IPR000551">
    <property type="entry name" value="MerR-type_HTH_dom"/>
</dbReference>